<protein>
    <submittedName>
        <fullName evidence="1">Putative membrane protein</fullName>
    </submittedName>
</protein>
<dbReference type="RefSeq" id="WP_279628008.1">
    <property type="nucleotide sequence ID" value="NZ_CP009438.1"/>
</dbReference>
<organism evidence="1 2">
    <name type="scientific">Streptomyces glaucescens</name>
    <dbReference type="NCBI Taxonomy" id="1907"/>
    <lineage>
        <taxon>Bacteria</taxon>
        <taxon>Bacillati</taxon>
        <taxon>Actinomycetota</taxon>
        <taxon>Actinomycetes</taxon>
        <taxon>Kitasatosporales</taxon>
        <taxon>Streptomycetaceae</taxon>
        <taxon>Streptomyces</taxon>
    </lineage>
</organism>
<dbReference type="EMBL" id="CP009438">
    <property type="protein sequence ID" value="AIS01429.1"/>
    <property type="molecule type" value="Genomic_DNA"/>
</dbReference>
<name>A0A089XDV9_STRGA</name>
<accession>A0A089XDV9</accession>
<evidence type="ECO:0000313" key="1">
    <source>
        <dbReference type="EMBL" id="AIS01429.1"/>
    </source>
</evidence>
<proteinExistence type="predicted"/>
<keyword evidence="2" id="KW-1185">Reference proteome</keyword>
<reference evidence="2" key="1">
    <citation type="journal article" date="2015" name="J. Biotechnol.">
        <title>Complete genome sequence of the actinobacterium Streptomyces glaucescens GLA.O (DSM 40922) consisting of a linear chromosome and one linear plasmid.</title>
        <authorList>
            <person name="Ortseifen V."/>
            <person name="Winkler A."/>
            <person name="Albersmeier A."/>
            <person name="Wendler S."/>
            <person name="Puhler A."/>
            <person name="Kalinowski J."/>
            <person name="Ruckert C."/>
        </authorList>
    </citation>
    <scope>NUCLEOTIDE SEQUENCE [LARGE SCALE GENOMIC DNA]</scope>
    <source>
        <strain evidence="2">DSM 40922 / GLA O</strain>
    </source>
</reference>
<dbReference type="KEGG" id="sgu:SGLAU_27455"/>
<evidence type="ECO:0000313" key="2">
    <source>
        <dbReference type="Proteomes" id="UP000029482"/>
    </source>
</evidence>
<sequence>MAVFAVLVPFVLLGTVLALGRYEELMLPAEREPDAAEPVVLRH</sequence>
<dbReference type="HOGENOM" id="CLU_209896_0_0_11"/>
<dbReference type="Proteomes" id="UP000029482">
    <property type="component" value="Chromosome"/>
</dbReference>
<gene>
    <name evidence="1" type="ORF">SGLAU_27455</name>
</gene>
<dbReference type="AlphaFoldDB" id="A0A089XDV9"/>
<dbReference type="STRING" id="1907.SGLAU_27455"/>